<dbReference type="Pfam" id="PF09374">
    <property type="entry name" value="PG_binding_3"/>
    <property type="match status" value="1"/>
</dbReference>
<dbReference type="Proteomes" id="UP000325013">
    <property type="component" value="Unassembled WGS sequence"/>
</dbReference>
<evidence type="ECO:0000313" key="4">
    <source>
        <dbReference type="Proteomes" id="UP000325013"/>
    </source>
</evidence>
<dbReference type="OrthoDB" id="672438at2"/>
<evidence type="ECO:0000259" key="2">
    <source>
        <dbReference type="Pfam" id="PF09374"/>
    </source>
</evidence>
<sequence>MANFKISYELLKEWENLKTKKGLIVYSNIPQDKGGETVLGVARKKNPNLSIWQEVDKLKKEYGTHDLILLSNKILENENITKVVEYFFENNYWKKLKCNIVKHQDFASNLFLLGVNAGPKIAIMVGQRACNIIADGIIGKQTIASWKTAGDNECKKFTTIEIEHYKSLIVKDKSQEVFWRGWLNRANAV</sequence>
<proteinExistence type="predicted"/>
<dbReference type="InterPro" id="IPR018537">
    <property type="entry name" value="Peptidoglycan-bd_3"/>
</dbReference>
<dbReference type="AlphaFoldDB" id="A0A5C8G702"/>
<dbReference type="Pfam" id="PF05838">
    <property type="entry name" value="Glyco_hydro_108"/>
    <property type="match status" value="1"/>
</dbReference>
<dbReference type="EMBL" id="SAYJ01000011">
    <property type="protein sequence ID" value="TXJ57733.1"/>
    <property type="molecule type" value="Genomic_DNA"/>
</dbReference>
<comment type="caution">
    <text evidence="3">The sequence shown here is derived from an EMBL/GenBank/DDBJ whole genome shotgun (WGS) entry which is preliminary data.</text>
</comment>
<dbReference type="InterPro" id="IPR008565">
    <property type="entry name" value="TtsA-like_GH18_dom"/>
</dbReference>
<gene>
    <name evidence="3" type="ORF">EPJ67_03540</name>
</gene>
<evidence type="ECO:0000259" key="1">
    <source>
        <dbReference type="Pfam" id="PF05838"/>
    </source>
</evidence>
<evidence type="ECO:0000313" key="3">
    <source>
        <dbReference type="EMBL" id="TXJ57733.1"/>
    </source>
</evidence>
<dbReference type="RefSeq" id="WP_147528312.1">
    <property type="nucleotide sequence ID" value="NZ_CAUDFA010000006.1"/>
</dbReference>
<dbReference type="SUPFAM" id="SSF53955">
    <property type="entry name" value="Lysozyme-like"/>
    <property type="match status" value="1"/>
</dbReference>
<feature type="domain" description="Peptidoglycan binding" evidence="2">
    <location>
        <begin position="125"/>
        <end position="186"/>
    </location>
</feature>
<dbReference type="InterPro" id="IPR023346">
    <property type="entry name" value="Lysozyme-like_dom_sf"/>
</dbReference>
<name>A0A5C8G702_9SPIR</name>
<dbReference type="Gene3D" id="1.20.141.10">
    <property type="entry name" value="Chitosanase, subunit A, domain 1"/>
    <property type="match status" value="1"/>
</dbReference>
<feature type="domain" description="TtsA-like Glycoside hydrolase family 108" evidence="1">
    <location>
        <begin position="26"/>
        <end position="118"/>
    </location>
</feature>
<reference evidence="3 4" key="1">
    <citation type="journal article" date="1992" name="Lakartidningen">
        <title>[Penicillin V and not amoxicillin is the first choice preparation in acute otitis].</title>
        <authorList>
            <person name="Kamme C."/>
            <person name="Lundgren K."/>
            <person name="Prellner K."/>
        </authorList>
    </citation>
    <scope>NUCLEOTIDE SEQUENCE [LARGE SCALE GENOMIC DNA]</scope>
    <source>
        <strain evidence="3 4">PC2777IV</strain>
    </source>
</reference>
<protein>
    <submittedName>
        <fullName evidence="3">Uncharacterized protein</fullName>
    </submittedName>
</protein>
<organism evidence="3 4">
    <name type="scientific">Brachyspira aalborgi</name>
    <dbReference type="NCBI Taxonomy" id="29522"/>
    <lineage>
        <taxon>Bacteria</taxon>
        <taxon>Pseudomonadati</taxon>
        <taxon>Spirochaetota</taxon>
        <taxon>Spirochaetia</taxon>
        <taxon>Brachyspirales</taxon>
        <taxon>Brachyspiraceae</taxon>
        <taxon>Brachyspira</taxon>
    </lineage>
</organism>
<accession>A0A5C8G702</accession>